<reference evidence="1" key="2">
    <citation type="submission" date="2022-06" db="UniProtKB">
        <authorList>
            <consortium name="EnsemblMetazoa"/>
        </authorList>
    </citation>
    <scope>IDENTIFICATION</scope>
    <source>
        <strain evidence="1">PS312</strain>
    </source>
</reference>
<dbReference type="EnsemblMetazoa" id="PPA19494.1">
    <property type="protein sequence ID" value="PPA19494.1"/>
    <property type="gene ID" value="WBGene00109048"/>
</dbReference>
<proteinExistence type="predicted"/>
<evidence type="ECO:0000313" key="1">
    <source>
        <dbReference type="EnsemblMetazoa" id="PPA19494.1"/>
    </source>
</evidence>
<name>A0A2A6B9B5_PRIPA</name>
<evidence type="ECO:0000313" key="2">
    <source>
        <dbReference type="Proteomes" id="UP000005239"/>
    </source>
</evidence>
<accession>A0A8R1UGC4</accession>
<reference evidence="2" key="1">
    <citation type="journal article" date="2008" name="Nat. Genet.">
        <title>The Pristionchus pacificus genome provides a unique perspective on nematode lifestyle and parasitism.</title>
        <authorList>
            <person name="Dieterich C."/>
            <person name="Clifton S.W."/>
            <person name="Schuster L.N."/>
            <person name="Chinwalla A."/>
            <person name="Delehaunty K."/>
            <person name="Dinkelacker I."/>
            <person name="Fulton L."/>
            <person name="Fulton R."/>
            <person name="Godfrey J."/>
            <person name="Minx P."/>
            <person name="Mitreva M."/>
            <person name="Roeseler W."/>
            <person name="Tian H."/>
            <person name="Witte H."/>
            <person name="Yang S.P."/>
            <person name="Wilson R.K."/>
            <person name="Sommer R.J."/>
        </authorList>
    </citation>
    <scope>NUCLEOTIDE SEQUENCE [LARGE SCALE GENOMIC DNA]</scope>
    <source>
        <strain evidence="2">PS312</strain>
    </source>
</reference>
<organism evidence="1 2">
    <name type="scientific">Pristionchus pacificus</name>
    <name type="common">Parasitic nematode worm</name>
    <dbReference type="NCBI Taxonomy" id="54126"/>
    <lineage>
        <taxon>Eukaryota</taxon>
        <taxon>Metazoa</taxon>
        <taxon>Ecdysozoa</taxon>
        <taxon>Nematoda</taxon>
        <taxon>Chromadorea</taxon>
        <taxon>Rhabditida</taxon>
        <taxon>Rhabditina</taxon>
        <taxon>Diplogasteromorpha</taxon>
        <taxon>Diplogasteroidea</taxon>
        <taxon>Neodiplogasteridae</taxon>
        <taxon>Pristionchus</taxon>
    </lineage>
</organism>
<dbReference type="Proteomes" id="UP000005239">
    <property type="component" value="Unassembled WGS sequence"/>
</dbReference>
<dbReference type="AlphaFoldDB" id="A0A2A6B9B5"/>
<keyword evidence="2" id="KW-1185">Reference proteome</keyword>
<sequence length="123" mass="13757">MVCNKIKHIRIRSCPKTWLCKGDLLNSCGFPLQKKRRAQMTTLSVWCGNAAGIVFLAPFSLSSPLNSSPFFFPAEFNRLSCQSIMHQEVLYGSAPGLVSAFIVSWVSKITKRQKKGSMRSYHG</sequence>
<protein>
    <submittedName>
        <fullName evidence="1">Uncharacterized protein</fullName>
    </submittedName>
</protein>
<gene>
    <name evidence="1" type="primary">WBGene00109048</name>
</gene>
<accession>A0A2A6B9B5</accession>